<feature type="compositionally biased region" description="Basic and acidic residues" evidence="1">
    <location>
        <begin position="105"/>
        <end position="114"/>
    </location>
</feature>
<sequence length="139" mass="14680">MANAGSLPDRSTSSARPTPPQHSRTKSYTHVFPAPSPAATSNRKPPTTVTAKAGMNTTKPSPRTHTLAVSASNSNMFFNGLEWLLESTAELKKPVSLEGTPLTKDALRILDKESPASSGVESRSDKINMTSSGGTSAQR</sequence>
<feature type="region of interest" description="Disordered" evidence="1">
    <location>
        <begin position="97"/>
        <end position="139"/>
    </location>
</feature>
<evidence type="ECO:0000313" key="2">
    <source>
        <dbReference type="EMBL" id="KAF2167501.1"/>
    </source>
</evidence>
<accession>A0A6A6CKD5</accession>
<protein>
    <submittedName>
        <fullName evidence="2">Uncharacterized protein</fullName>
    </submittedName>
</protein>
<reference evidence="2" key="1">
    <citation type="journal article" date="2020" name="Stud. Mycol.">
        <title>101 Dothideomycetes genomes: a test case for predicting lifestyles and emergence of pathogens.</title>
        <authorList>
            <person name="Haridas S."/>
            <person name="Albert R."/>
            <person name="Binder M."/>
            <person name="Bloem J."/>
            <person name="Labutti K."/>
            <person name="Salamov A."/>
            <person name="Andreopoulos B."/>
            <person name="Baker S."/>
            <person name="Barry K."/>
            <person name="Bills G."/>
            <person name="Bluhm B."/>
            <person name="Cannon C."/>
            <person name="Castanera R."/>
            <person name="Culley D."/>
            <person name="Daum C."/>
            <person name="Ezra D."/>
            <person name="Gonzalez J."/>
            <person name="Henrissat B."/>
            <person name="Kuo A."/>
            <person name="Liang C."/>
            <person name="Lipzen A."/>
            <person name="Lutzoni F."/>
            <person name="Magnuson J."/>
            <person name="Mondo S."/>
            <person name="Nolan M."/>
            <person name="Ohm R."/>
            <person name="Pangilinan J."/>
            <person name="Park H.-J."/>
            <person name="Ramirez L."/>
            <person name="Alfaro M."/>
            <person name="Sun H."/>
            <person name="Tritt A."/>
            <person name="Yoshinaga Y."/>
            <person name="Zwiers L.-H."/>
            <person name="Turgeon B."/>
            <person name="Goodwin S."/>
            <person name="Spatafora J."/>
            <person name="Crous P."/>
            <person name="Grigoriev I."/>
        </authorList>
    </citation>
    <scope>NUCLEOTIDE SEQUENCE</scope>
    <source>
        <strain evidence="2">ATCC 36951</strain>
    </source>
</reference>
<dbReference type="AlphaFoldDB" id="A0A6A6CKD5"/>
<dbReference type="GeneID" id="54565863"/>
<feature type="region of interest" description="Disordered" evidence="1">
    <location>
        <begin position="1"/>
        <end position="66"/>
    </location>
</feature>
<organism evidence="2 3">
    <name type="scientific">Zasmidium cellare ATCC 36951</name>
    <dbReference type="NCBI Taxonomy" id="1080233"/>
    <lineage>
        <taxon>Eukaryota</taxon>
        <taxon>Fungi</taxon>
        <taxon>Dikarya</taxon>
        <taxon>Ascomycota</taxon>
        <taxon>Pezizomycotina</taxon>
        <taxon>Dothideomycetes</taxon>
        <taxon>Dothideomycetidae</taxon>
        <taxon>Mycosphaerellales</taxon>
        <taxon>Mycosphaerellaceae</taxon>
        <taxon>Zasmidium</taxon>
    </lineage>
</organism>
<dbReference type="Proteomes" id="UP000799537">
    <property type="component" value="Unassembled WGS sequence"/>
</dbReference>
<dbReference type="RefSeq" id="XP_033668390.1">
    <property type="nucleotide sequence ID" value="XM_033812591.1"/>
</dbReference>
<proteinExistence type="predicted"/>
<feature type="compositionally biased region" description="Polar residues" evidence="1">
    <location>
        <begin position="38"/>
        <end position="66"/>
    </location>
</feature>
<evidence type="ECO:0000313" key="3">
    <source>
        <dbReference type="Proteomes" id="UP000799537"/>
    </source>
</evidence>
<dbReference type="EMBL" id="ML993593">
    <property type="protein sequence ID" value="KAF2167501.1"/>
    <property type="molecule type" value="Genomic_DNA"/>
</dbReference>
<keyword evidence="3" id="KW-1185">Reference proteome</keyword>
<gene>
    <name evidence="2" type="ORF">M409DRAFT_54100</name>
</gene>
<feature type="compositionally biased region" description="Polar residues" evidence="1">
    <location>
        <begin position="115"/>
        <end position="139"/>
    </location>
</feature>
<evidence type="ECO:0000256" key="1">
    <source>
        <dbReference type="SAM" id="MobiDB-lite"/>
    </source>
</evidence>
<name>A0A6A6CKD5_ZASCE</name>